<dbReference type="InterPro" id="IPR008274">
    <property type="entry name" value="AldOxase/xan_DH_MoCoBD1"/>
</dbReference>
<dbReference type="SUPFAM" id="SSF56003">
    <property type="entry name" value="Molybdenum cofactor-binding domain"/>
    <property type="match status" value="1"/>
</dbReference>
<evidence type="ECO:0000313" key="3">
    <source>
        <dbReference type="Proteomes" id="UP000320231"/>
    </source>
</evidence>
<reference evidence="2 3" key="1">
    <citation type="journal article" date="2019" name="Microbiol. Resour. Announc.">
        <title>Complete Genome Sequence of Halomonas sulfidaeris Strain Esulfide1 Isolated from a Metal Sulfide Rock at a Depth of 2,200 Meters, Obtained Using Nanopore Sequencing.</title>
        <authorList>
            <person name="Saito M."/>
            <person name="Nishigata A."/>
            <person name="Galipon J."/>
            <person name="Arakawa K."/>
        </authorList>
    </citation>
    <scope>NUCLEOTIDE SEQUENCE [LARGE SCALE GENOMIC DNA]</scope>
    <source>
        <strain evidence="2 3">ATCC BAA-803</strain>
    </source>
</reference>
<protein>
    <recommendedName>
        <fullName evidence="1">Aldehyde oxidase/xanthine dehydrogenase first molybdopterin binding domain-containing protein</fullName>
    </recommendedName>
</protein>
<evidence type="ECO:0000313" key="2">
    <source>
        <dbReference type="EMBL" id="BBI65110.1"/>
    </source>
</evidence>
<dbReference type="InterPro" id="IPR037165">
    <property type="entry name" value="AldOxase/xan_DH_Mopterin-bd_sf"/>
</dbReference>
<sequence length="95" mass="10455">MTLDEVYRTASQSHAMMEPHASIVDWSDGGQMTVWTSNQMVEWTRQALATTFNIDADTIRLESPLSVAALAVNCGCVLTPCWPRWVPGPRGSQSS</sequence>
<organism evidence="2 3">
    <name type="scientific">Vreelandella sulfidaeris</name>
    <dbReference type="NCBI Taxonomy" id="115553"/>
    <lineage>
        <taxon>Bacteria</taxon>
        <taxon>Pseudomonadati</taxon>
        <taxon>Pseudomonadota</taxon>
        <taxon>Gammaproteobacteria</taxon>
        <taxon>Oceanospirillales</taxon>
        <taxon>Halomonadaceae</taxon>
        <taxon>Vreelandella</taxon>
    </lineage>
</organism>
<name>A0A455UFW6_9GAMM</name>
<dbReference type="AlphaFoldDB" id="A0A455UFW6"/>
<accession>A0A455UFW6</accession>
<dbReference type="Gene3D" id="3.30.365.10">
    <property type="entry name" value="Aldehyde oxidase/xanthine dehydrogenase, molybdopterin binding domain"/>
    <property type="match status" value="2"/>
</dbReference>
<proteinExistence type="predicted"/>
<dbReference type="Proteomes" id="UP000320231">
    <property type="component" value="Chromosome"/>
</dbReference>
<dbReference type="GO" id="GO:0016491">
    <property type="term" value="F:oxidoreductase activity"/>
    <property type="evidence" value="ECO:0007669"/>
    <property type="project" value="InterPro"/>
</dbReference>
<dbReference type="KEGG" id="hsr:HSBAA_64160"/>
<evidence type="ECO:0000259" key="1">
    <source>
        <dbReference type="Pfam" id="PF02738"/>
    </source>
</evidence>
<dbReference type="Pfam" id="PF02738">
    <property type="entry name" value="MoCoBD_1"/>
    <property type="match status" value="1"/>
</dbReference>
<gene>
    <name evidence="2" type="ORF">HSBAA_64160</name>
</gene>
<dbReference type="EMBL" id="AP019514">
    <property type="protein sequence ID" value="BBI65110.1"/>
    <property type="molecule type" value="Genomic_DNA"/>
</dbReference>
<feature type="domain" description="Aldehyde oxidase/xanthine dehydrogenase first molybdopterin binding" evidence="1">
    <location>
        <begin position="3"/>
        <end position="64"/>
    </location>
</feature>